<dbReference type="PRINTS" id="PR00786">
    <property type="entry name" value="NEPRILYSIN"/>
</dbReference>
<reference evidence="4" key="1">
    <citation type="submission" date="2015-04" db="EMBL/GenBank/DDBJ databases">
        <title>Proteases from Tityus serrulatus venom gland: venom proteases and peptide maturation.</title>
        <authorList>
            <person name="Carmo A.O."/>
            <person name="Martins A.P.V."/>
            <person name="Oliveira-Mendes B.B.R."/>
            <person name="Horta C.C.R."/>
            <person name="Dantas A.E."/>
            <person name="Kalapothakis E."/>
        </authorList>
    </citation>
    <scope>NUCLEOTIDE SEQUENCE</scope>
</reference>
<dbReference type="GO" id="GO:0004222">
    <property type="term" value="F:metalloendopeptidase activity"/>
    <property type="evidence" value="ECO:0007669"/>
    <property type="project" value="InterPro"/>
</dbReference>
<dbReference type="GO" id="GO:0016485">
    <property type="term" value="P:protein processing"/>
    <property type="evidence" value="ECO:0007669"/>
    <property type="project" value="TreeGrafter"/>
</dbReference>
<proteinExistence type="evidence at transcript level"/>
<evidence type="ECO:0000256" key="1">
    <source>
        <dbReference type="ARBA" id="ARBA00006629"/>
    </source>
</evidence>
<dbReference type="AlphaFoldDB" id="A0A1S5QMY5"/>
<dbReference type="PROSITE" id="PS51885">
    <property type="entry name" value="NEPRILYSIN"/>
    <property type="match status" value="1"/>
</dbReference>
<comment type="similarity">
    <text evidence="2">Belongs to the peptidase M13 family.</text>
</comment>
<dbReference type="InterPro" id="IPR018497">
    <property type="entry name" value="Peptidase_M13_C"/>
</dbReference>
<dbReference type="CDD" id="cd08662">
    <property type="entry name" value="M13"/>
    <property type="match status" value="1"/>
</dbReference>
<evidence type="ECO:0000259" key="3">
    <source>
        <dbReference type="Pfam" id="PF01431"/>
    </source>
</evidence>
<dbReference type="PANTHER" id="PTHR11733">
    <property type="entry name" value="ZINC METALLOPROTEASE FAMILY M13 NEPRILYSIN-RELATED"/>
    <property type="match status" value="1"/>
</dbReference>
<accession>A0A1S5QMY5</accession>
<comment type="similarity">
    <text evidence="1">Belongs to the venom metalloproteinase (M12B) family.</text>
</comment>
<dbReference type="PANTHER" id="PTHR11733:SF167">
    <property type="entry name" value="FI17812P1-RELATED"/>
    <property type="match status" value="1"/>
</dbReference>
<name>A0A1S5QMY5_TITSE</name>
<dbReference type="Gene3D" id="3.40.390.10">
    <property type="entry name" value="Collagenase (Catalytic Domain)"/>
    <property type="match status" value="1"/>
</dbReference>
<dbReference type="EMBL" id="KR068485">
    <property type="protein sequence ID" value="AMO02502.1"/>
    <property type="molecule type" value="mRNA"/>
</dbReference>
<feature type="domain" description="Peptidase M13 C-terminal" evidence="3">
    <location>
        <begin position="210"/>
        <end position="414"/>
    </location>
</feature>
<dbReference type="InterPro" id="IPR000718">
    <property type="entry name" value="Peptidase_M13"/>
</dbReference>
<evidence type="ECO:0000256" key="2">
    <source>
        <dbReference type="ARBA" id="ARBA00007357"/>
    </source>
</evidence>
<organism evidence="4">
    <name type="scientific">Tityus serrulatus</name>
    <name type="common">Brazilian yellow scorpion</name>
    <dbReference type="NCBI Taxonomy" id="6887"/>
    <lineage>
        <taxon>Eukaryota</taxon>
        <taxon>Metazoa</taxon>
        <taxon>Ecdysozoa</taxon>
        <taxon>Arthropoda</taxon>
        <taxon>Chelicerata</taxon>
        <taxon>Arachnida</taxon>
        <taxon>Scorpiones</taxon>
        <taxon>Buthida</taxon>
        <taxon>Buthoidea</taxon>
        <taxon>Buthidae</taxon>
        <taxon>Tityus</taxon>
    </lineage>
</organism>
<dbReference type="InterPro" id="IPR024079">
    <property type="entry name" value="MetalloPept_cat_dom_sf"/>
</dbReference>
<dbReference type="Pfam" id="PF01431">
    <property type="entry name" value="Peptidase_M13"/>
    <property type="match status" value="1"/>
</dbReference>
<sequence>MIANYLSYHALVKTMNNFVLASVDLIKNFRPRDLKRSVNDLNEEDNDRNLSAEESQKILCLWSIALPLNFVLDRMFITRKKLWTSNLNDIVDNLSISLKQIIKKQTWVDKGTKEYLLEKQKEMAVIYDYPKWISDPTNIEKFYETLPEVTSNPLENYSIMHRFARKQNLLFMTNRNDRLKYFHDMSNLILLLFIFRWPPIIAGISSFNLNAFYVIAFNTIILPHALKDPRVFNQERPNYLNYGSIGMIIGHEMGHGFDKDNIQRDQYGALKGWPNENFKKAYLKKAKCFIEQYNDYTLNIFNITLDGKKTLSQNIADNLGVRISYRAYRREERLRGKEPLLAGLEEYTTDQLFFISFGTSWCESEEATEDYWKDDKFVHSPSKFRILGTISNMNEFSKAFKCKKESKMNRAEKCGMF</sequence>
<evidence type="ECO:0000313" key="4">
    <source>
        <dbReference type="EMBL" id="AMO02502.1"/>
    </source>
</evidence>
<dbReference type="SUPFAM" id="SSF55486">
    <property type="entry name" value="Metalloproteases ('zincins'), catalytic domain"/>
    <property type="match status" value="1"/>
</dbReference>
<dbReference type="GO" id="GO:0005886">
    <property type="term" value="C:plasma membrane"/>
    <property type="evidence" value="ECO:0007669"/>
    <property type="project" value="TreeGrafter"/>
</dbReference>
<protein>
    <submittedName>
        <fullName evidence="4">Endothelin-converting protein 2</fullName>
    </submittedName>
</protein>